<reference evidence="2 3" key="1">
    <citation type="submission" date="2019-08" db="EMBL/GenBank/DDBJ databases">
        <title>Whole genome sequencing of chitin degrading bacteria Chitinophaga pinensis YS16.</title>
        <authorList>
            <person name="Singh R.P."/>
            <person name="Manchanda G."/>
            <person name="Maurya I.K."/>
            <person name="Joshi N.K."/>
            <person name="Srivastava A.K."/>
        </authorList>
    </citation>
    <scope>NUCLEOTIDE SEQUENCE [LARGE SCALE GENOMIC DNA]</scope>
    <source>
        <strain evidence="2 3">YS-16</strain>
    </source>
</reference>
<proteinExistence type="predicted"/>
<evidence type="ECO:0000313" key="3">
    <source>
        <dbReference type="Proteomes" id="UP000318815"/>
    </source>
</evidence>
<keyword evidence="1" id="KW-0732">Signal</keyword>
<protein>
    <recommendedName>
        <fullName evidence="4">Tetratricopeptide repeat protein</fullName>
    </recommendedName>
</protein>
<evidence type="ECO:0000313" key="2">
    <source>
        <dbReference type="EMBL" id="TWW00494.1"/>
    </source>
</evidence>
<sequence>MSCLKKSVVICTLLSLFSFVAAFAGDYEKAWDALNKNDKTRAVAYFRNALKSDPAKRTMPWRH</sequence>
<evidence type="ECO:0000256" key="1">
    <source>
        <dbReference type="SAM" id="SignalP"/>
    </source>
</evidence>
<comment type="caution">
    <text evidence="2">The sequence shown here is derived from an EMBL/GenBank/DDBJ whole genome shotgun (WGS) entry which is preliminary data.</text>
</comment>
<dbReference type="AlphaFoldDB" id="A0A5C6LUW0"/>
<evidence type="ECO:0008006" key="4">
    <source>
        <dbReference type="Google" id="ProtNLM"/>
    </source>
</evidence>
<accession>A0A5C6LUW0</accession>
<gene>
    <name evidence="2" type="ORF">FEF09_10620</name>
</gene>
<feature type="signal peptide" evidence="1">
    <location>
        <begin position="1"/>
        <end position="24"/>
    </location>
</feature>
<dbReference type="Proteomes" id="UP000318815">
    <property type="component" value="Unassembled WGS sequence"/>
</dbReference>
<dbReference type="RefSeq" id="WP_146305088.1">
    <property type="nucleotide sequence ID" value="NZ_VOHS01000008.1"/>
</dbReference>
<keyword evidence="3" id="KW-1185">Reference proteome</keyword>
<name>A0A5C6LUW0_9BACT</name>
<organism evidence="2 3">
    <name type="scientific">Chitinophaga pinensis</name>
    <dbReference type="NCBI Taxonomy" id="79329"/>
    <lineage>
        <taxon>Bacteria</taxon>
        <taxon>Pseudomonadati</taxon>
        <taxon>Bacteroidota</taxon>
        <taxon>Chitinophagia</taxon>
        <taxon>Chitinophagales</taxon>
        <taxon>Chitinophagaceae</taxon>
        <taxon>Chitinophaga</taxon>
    </lineage>
</organism>
<feature type="chain" id="PRO_5022803157" description="Tetratricopeptide repeat protein" evidence="1">
    <location>
        <begin position="25"/>
        <end position="63"/>
    </location>
</feature>
<dbReference type="EMBL" id="VOHS01000008">
    <property type="protein sequence ID" value="TWW00494.1"/>
    <property type="molecule type" value="Genomic_DNA"/>
</dbReference>